<feature type="transmembrane region" description="Helical" evidence="1">
    <location>
        <begin position="124"/>
        <end position="145"/>
    </location>
</feature>
<dbReference type="EMBL" id="JBHSWU010001129">
    <property type="protein sequence ID" value="MFC6726458.1"/>
    <property type="molecule type" value="Genomic_DNA"/>
</dbReference>
<dbReference type="InterPro" id="IPR035965">
    <property type="entry name" value="PAS-like_dom_sf"/>
</dbReference>
<feature type="non-terminal residue" evidence="4">
    <location>
        <position position="1"/>
    </location>
</feature>
<feature type="transmembrane region" description="Helical" evidence="1">
    <location>
        <begin position="181"/>
        <end position="199"/>
    </location>
</feature>
<dbReference type="InterPro" id="IPR031621">
    <property type="entry name" value="HisKA_7TM"/>
</dbReference>
<feature type="non-terminal residue" evidence="4">
    <location>
        <position position="263"/>
    </location>
</feature>
<feature type="transmembrane region" description="Helical" evidence="1">
    <location>
        <begin position="157"/>
        <end position="175"/>
    </location>
</feature>
<dbReference type="CDD" id="cd00130">
    <property type="entry name" value="PAS"/>
    <property type="match status" value="1"/>
</dbReference>
<feature type="domain" description="PAS" evidence="2">
    <location>
        <begin position="214"/>
        <end position="240"/>
    </location>
</feature>
<evidence type="ECO:0000256" key="1">
    <source>
        <dbReference type="SAM" id="Phobius"/>
    </source>
</evidence>
<keyword evidence="4" id="KW-0808">Transferase</keyword>
<keyword evidence="1" id="KW-0812">Transmembrane</keyword>
<dbReference type="Pfam" id="PF13188">
    <property type="entry name" value="PAS_8"/>
    <property type="match status" value="1"/>
</dbReference>
<organism evidence="4 5">
    <name type="scientific">Halobium palmae</name>
    <dbReference type="NCBI Taxonomy" id="1776492"/>
    <lineage>
        <taxon>Archaea</taxon>
        <taxon>Methanobacteriati</taxon>
        <taxon>Methanobacteriota</taxon>
        <taxon>Stenosarchaea group</taxon>
        <taxon>Halobacteria</taxon>
        <taxon>Halobacteriales</taxon>
        <taxon>Haloferacaceae</taxon>
        <taxon>Halobium</taxon>
    </lineage>
</organism>
<keyword evidence="1" id="KW-1133">Transmembrane helix</keyword>
<sequence length="263" mass="28449">VALRHRSRPEAISLAALELAAAWWAAGDLPRLYVTSAAEHLFWVKALYVGTVAVPVVWVVFALSYTNRDHLVTARTVALLSIVPAFSLALLWTTPAHSLFYRSYHVGVVLGSVPHFQSVRGPGYWLMLGYTYLLMGVGTAVLLQRALRTTSIYRRQTAALVAVAVVPWLSSVAYVTGVVPILPTPMVLAVSGVIAFWAISRYKLLDVVPVARDTVLDVMDEGVVVIDAEDRVLDCNPAAAPVLAGPRSAVVSRHVSEALVDRG</sequence>
<evidence type="ECO:0000259" key="3">
    <source>
        <dbReference type="Pfam" id="PF16927"/>
    </source>
</evidence>
<keyword evidence="4" id="KW-0418">Kinase</keyword>
<dbReference type="GO" id="GO:0016301">
    <property type="term" value="F:kinase activity"/>
    <property type="evidence" value="ECO:0007669"/>
    <property type="project" value="UniProtKB-KW"/>
</dbReference>
<feature type="transmembrane region" description="Helical" evidence="1">
    <location>
        <begin position="46"/>
        <end position="65"/>
    </location>
</feature>
<accession>A0ABD5S427</accession>
<evidence type="ECO:0000259" key="2">
    <source>
        <dbReference type="Pfam" id="PF13188"/>
    </source>
</evidence>
<dbReference type="SUPFAM" id="SSF55785">
    <property type="entry name" value="PYP-like sensor domain (PAS domain)"/>
    <property type="match status" value="1"/>
</dbReference>
<dbReference type="AlphaFoldDB" id="A0ABD5S427"/>
<evidence type="ECO:0000313" key="4">
    <source>
        <dbReference type="EMBL" id="MFC6726458.1"/>
    </source>
</evidence>
<reference evidence="4 5" key="1">
    <citation type="journal article" date="2019" name="Int. J. Syst. Evol. Microbiol.">
        <title>The Global Catalogue of Microorganisms (GCM) 10K type strain sequencing project: providing services to taxonomists for standard genome sequencing and annotation.</title>
        <authorList>
            <consortium name="The Broad Institute Genomics Platform"/>
            <consortium name="The Broad Institute Genome Sequencing Center for Infectious Disease"/>
            <person name="Wu L."/>
            <person name="Ma J."/>
        </authorList>
    </citation>
    <scope>NUCLEOTIDE SEQUENCE [LARGE SCALE GENOMIC DNA]</scope>
    <source>
        <strain evidence="4 5">NBRC 111368</strain>
    </source>
</reference>
<dbReference type="Proteomes" id="UP001596328">
    <property type="component" value="Unassembled WGS sequence"/>
</dbReference>
<proteinExistence type="predicted"/>
<gene>
    <name evidence="4" type="ORF">ACFQE1_19230</name>
</gene>
<dbReference type="InterPro" id="IPR000014">
    <property type="entry name" value="PAS"/>
</dbReference>
<protein>
    <submittedName>
        <fullName evidence="4">Histidine kinase N-terminal 7TM domain-containing protein</fullName>
    </submittedName>
</protein>
<dbReference type="Gene3D" id="3.30.450.20">
    <property type="entry name" value="PAS domain"/>
    <property type="match status" value="1"/>
</dbReference>
<feature type="domain" description="Histidine kinase N-terminal 7TM region" evidence="3">
    <location>
        <begin position="2"/>
        <end position="209"/>
    </location>
</feature>
<evidence type="ECO:0000313" key="5">
    <source>
        <dbReference type="Proteomes" id="UP001596328"/>
    </source>
</evidence>
<name>A0ABD5S427_9EURY</name>
<dbReference type="Pfam" id="PF16927">
    <property type="entry name" value="HisKA_7TM"/>
    <property type="match status" value="1"/>
</dbReference>
<keyword evidence="1" id="KW-0472">Membrane</keyword>
<feature type="transmembrane region" description="Helical" evidence="1">
    <location>
        <begin position="77"/>
        <end position="94"/>
    </location>
</feature>
<feature type="transmembrane region" description="Helical" evidence="1">
    <location>
        <begin position="12"/>
        <end position="34"/>
    </location>
</feature>
<comment type="caution">
    <text evidence="4">The sequence shown here is derived from an EMBL/GenBank/DDBJ whole genome shotgun (WGS) entry which is preliminary data.</text>
</comment>
<keyword evidence="5" id="KW-1185">Reference proteome</keyword>